<geneLocation type="mitochondrion" evidence="1"/>
<proteinExistence type="predicted"/>
<name>A0A1Y0B1I8_9LAMI</name>
<protein>
    <submittedName>
        <fullName evidence="1">Uncharacterized protein</fullName>
    </submittedName>
</protein>
<gene>
    <name evidence="1" type="ORF">AEK19_MT1095</name>
</gene>
<dbReference type="EMBL" id="KY774314">
    <property type="protein sequence ID" value="ART31315.1"/>
    <property type="molecule type" value="Genomic_DNA"/>
</dbReference>
<evidence type="ECO:0000313" key="1">
    <source>
        <dbReference type="EMBL" id="ART31315.1"/>
    </source>
</evidence>
<reference evidence="1" key="1">
    <citation type="submission" date="2017-03" db="EMBL/GenBank/DDBJ databases">
        <title>The mitochondrial genome of the carnivorous plant Utricularia reniformis (Lentibulariaceae): structure, comparative analysis and evolutionary landmarks.</title>
        <authorList>
            <person name="Silva S.R."/>
            <person name="Alvarenga D.O."/>
            <person name="Michael T.P."/>
            <person name="Miranda V.F.O."/>
            <person name="Varani A.M."/>
        </authorList>
    </citation>
    <scope>NUCLEOTIDE SEQUENCE</scope>
</reference>
<sequence length="42" mass="5100">MMMINYIPPFLKEPAPEQIQPSYFEYILLCEHDESRRRRIGS</sequence>
<keyword evidence="1" id="KW-0496">Mitochondrion</keyword>
<accession>A0A1Y0B1I8</accession>
<dbReference type="AlphaFoldDB" id="A0A1Y0B1I8"/>
<organism evidence="1">
    <name type="scientific">Utricularia reniformis</name>
    <dbReference type="NCBI Taxonomy" id="192314"/>
    <lineage>
        <taxon>Eukaryota</taxon>
        <taxon>Viridiplantae</taxon>
        <taxon>Streptophyta</taxon>
        <taxon>Embryophyta</taxon>
        <taxon>Tracheophyta</taxon>
        <taxon>Spermatophyta</taxon>
        <taxon>Magnoliopsida</taxon>
        <taxon>eudicotyledons</taxon>
        <taxon>Gunneridae</taxon>
        <taxon>Pentapetalae</taxon>
        <taxon>asterids</taxon>
        <taxon>lamiids</taxon>
        <taxon>Lamiales</taxon>
        <taxon>Lentibulariaceae</taxon>
        <taxon>Utricularia</taxon>
    </lineage>
</organism>